<comment type="caution">
    <text evidence="3">The sequence shown here is derived from an EMBL/GenBank/DDBJ whole genome shotgun (WGS) entry which is preliminary data.</text>
</comment>
<feature type="transmembrane region" description="Helical" evidence="2">
    <location>
        <begin position="6"/>
        <end position="25"/>
    </location>
</feature>
<evidence type="ECO:0000313" key="3">
    <source>
        <dbReference type="EMBL" id="KAG5641492.1"/>
    </source>
</evidence>
<name>A0A9P7FZR6_9AGAR</name>
<keyword evidence="2" id="KW-1133">Transmembrane helix</keyword>
<dbReference type="OrthoDB" id="3242409at2759"/>
<proteinExistence type="predicted"/>
<sequence>FSTLLSVFLTATELLTAILTVWHAIRTSKLKSFRSKNLTGLILRQGALYFCFASATPSRTQASQINFGPVANLNFGVDELVHEFGDAARRGRMRAAAQAHAHAQGQQIEMDLAANSDDEADAETHTAPKFRAPGPRRVEFR</sequence>
<keyword evidence="4" id="KW-1185">Reference proteome</keyword>
<protein>
    <submittedName>
        <fullName evidence="3">Uncharacterized protein</fullName>
    </submittedName>
</protein>
<gene>
    <name evidence="3" type="ORF">DXG03_005089</name>
</gene>
<accession>A0A9P7FZR6</accession>
<dbReference type="EMBL" id="JABCKV010000301">
    <property type="protein sequence ID" value="KAG5641492.1"/>
    <property type="molecule type" value="Genomic_DNA"/>
</dbReference>
<keyword evidence="2" id="KW-0812">Transmembrane</keyword>
<feature type="non-terminal residue" evidence="3">
    <location>
        <position position="1"/>
    </location>
</feature>
<evidence type="ECO:0000256" key="1">
    <source>
        <dbReference type="SAM" id="MobiDB-lite"/>
    </source>
</evidence>
<reference evidence="3" key="1">
    <citation type="submission" date="2020-07" db="EMBL/GenBank/DDBJ databases">
        <authorList>
            <person name="Nieuwenhuis M."/>
            <person name="Van De Peppel L.J.J."/>
        </authorList>
    </citation>
    <scope>NUCLEOTIDE SEQUENCE</scope>
    <source>
        <strain evidence="3">AP01</strain>
        <tissue evidence="3">Mycelium</tissue>
    </source>
</reference>
<evidence type="ECO:0000256" key="2">
    <source>
        <dbReference type="SAM" id="Phobius"/>
    </source>
</evidence>
<evidence type="ECO:0000313" key="4">
    <source>
        <dbReference type="Proteomes" id="UP000775547"/>
    </source>
</evidence>
<dbReference type="AlphaFoldDB" id="A0A9P7FZR6"/>
<organism evidence="3 4">
    <name type="scientific">Asterophora parasitica</name>
    <dbReference type="NCBI Taxonomy" id="117018"/>
    <lineage>
        <taxon>Eukaryota</taxon>
        <taxon>Fungi</taxon>
        <taxon>Dikarya</taxon>
        <taxon>Basidiomycota</taxon>
        <taxon>Agaricomycotina</taxon>
        <taxon>Agaricomycetes</taxon>
        <taxon>Agaricomycetidae</taxon>
        <taxon>Agaricales</taxon>
        <taxon>Tricholomatineae</taxon>
        <taxon>Lyophyllaceae</taxon>
        <taxon>Asterophora</taxon>
    </lineage>
</organism>
<reference evidence="3" key="2">
    <citation type="submission" date="2021-10" db="EMBL/GenBank/DDBJ databases">
        <title>Phylogenomics reveals ancestral predisposition of the termite-cultivated fungus Termitomyces towards a domesticated lifestyle.</title>
        <authorList>
            <person name="Auxier B."/>
            <person name="Grum-Grzhimaylo A."/>
            <person name="Cardenas M.E."/>
            <person name="Lodge J.D."/>
            <person name="Laessoe T."/>
            <person name="Pedersen O."/>
            <person name="Smith M.E."/>
            <person name="Kuyper T.W."/>
            <person name="Franco-Molano E.A."/>
            <person name="Baroni T.J."/>
            <person name="Aanen D.K."/>
        </authorList>
    </citation>
    <scope>NUCLEOTIDE SEQUENCE</scope>
    <source>
        <strain evidence="3">AP01</strain>
        <tissue evidence="3">Mycelium</tissue>
    </source>
</reference>
<dbReference type="Proteomes" id="UP000775547">
    <property type="component" value="Unassembled WGS sequence"/>
</dbReference>
<feature type="region of interest" description="Disordered" evidence="1">
    <location>
        <begin position="114"/>
        <end position="141"/>
    </location>
</feature>
<keyword evidence="2" id="KW-0472">Membrane</keyword>